<dbReference type="HAMAP" id="MF_00176">
    <property type="entry name" value="Ser_tRNA_synth_type1"/>
    <property type="match status" value="1"/>
</dbReference>
<feature type="binding site" evidence="12 14">
    <location>
        <begin position="262"/>
        <end position="264"/>
    </location>
    <ligand>
        <name>ATP</name>
        <dbReference type="ChEBI" id="CHEBI:30616"/>
    </ligand>
</feature>
<evidence type="ECO:0000256" key="11">
    <source>
        <dbReference type="ARBA" id="ARBA00048823"/>
    </source>
</evidence>
<dbReference type="InterPro" id="IPR045864">
    <property type="entry name" value="aa-tRNA-synth_II/BPL/LPL"/>
</dbReference>
<comment type="subcellular location">
    <subcellularLocation>
        <location evidence="1 12">Cytoplasm</location>
    </subcellularLocation>
</comment>
<keyword evidence="7 12" id="KW-0067">ATP-binding</keyword>
<dbReference type="EMBL" id="CADCXN010000103">
    <property type="protein sequence ID" value="CAA9892514.1"/>
    <property type="molecule type" value="Genomic_DNA"/>
</dbReference>
<evidence type="ECO:0000256" key="12">
    <source>
        <dbReference type="HAMAP-Rule" id="MF_00176"/>
    </source>
</evidence>
<dbReference type="PANTHER" id="PTHR43697:SF1">
    <property type="entry name" value="SERINE--TRNA LIGASE"/>
    <property type="match status" value="1"/>
</dbReference>
<feature type="binding site" evidence="12 13">
    <location>
        <position position="285"/>
    </location>
    <ligand>
        <name>L-serine</name>
        <dbReference type="ChEBI" id="CHEBI:33384"/>
    </ligand>
</feature>
<dbReference type="InterPro" id="IPR015866">
    <property type="entry name" value="Ser-tRNA-synth_1_N"/>
</dbReference>
<feature type="domain" description="Aminoacyl-transfer RNA synthetases class-II family profile" evidence="16">
    <location>
        <begin position="171"/>
        <end position="410"/>
    </location>
</feature>
<feature type="binding site" evidence="12">
    <location>
        <position position="385"/>
    </location>
    <ligand>
        <name>L-serine</name>
        <dbReference type="ChEBI" id="CHEBI:33384"/>
    </ligand>
</feature>
<comment type="caution">
    <text evidence="17">The sequence shown here is derived from an EMBL/GenBank/DDBJ whole genome shotgun (WGS) entry which is preliminary data.</text>
</comment>
<proteinExistence type="inferred from homology"/>
<evidence type="ECO:0000313" key="17">
    <source>
        <dbReference type="EMBL" id="CAA9892514.1"/>
    </source>
</evidence>
<evidence type="ECO:0000256" key="13">
    <source>
        <dbReference type="PIRSR" id="PIRSR001529-1"/>
    </source>
</evidence>
<evidence type="ECO:0000256" key="15">
    <source>
        <dbReference type="SAM" id="Coils"/>
    </source>
</evidence>
<dbReference type="InterPro" id="IPR002314">
    <property type="entry name" value="aa-tRNA-synt_IIb"/>
</dbReference>
<dbReference type="Gene3D" id="1.10.287.40">
    <property type="entry name" value="Serine-tRNA synthetase, tRNA binding domain"/>
    <property type="match status" value="1"/>
</dbReference>
<evidence type="ECO:0000256" key="7">
    <source>
        <dbReference type="ARBA" id="ARBA00022840"/>
    </source>
</evidence>
<keyword evidence="6 12" id="KW-0547">Nucleotide-binding</keyword>
<keyword evidence="5 12" id="KW-0436">Ligase</keyword>
<dbReference type="GO" id="GO:0016260">
    <property type="term" value="P:selenocysteine biosynthetic process"/>
    <property type="evidence" value="ECO:0007669"/>
    <property type="project" value="UniProtKB-UniRule"/>
</dbReference>
<dbReference type="GO" id="GO:0004828">
    <property type="term" value="F:serine-tRNA ligase activity"/>
    <property type="evidence" value="ECO:0007669"/>
    <property type="project" value="UniProtKB-UniRule"/>
</dbReference>
<keyword evidence="9 12" id="KW-0030">Aminoacyl-tRNA synthetase</keyword>
<dbReference type="CDD" id="cd00770">
    <property type="entry name" value="SerRS_core"/>
    <property type="match status" value="1"/>
</dbReference>
<evidence type="ECO:0000256" key="6">
    <source>
        <dbReference type="ARBA" id="ARBA00022741"/>
    </source>
</evidence>
<dbReference type="SUPFAM" id="SSF46589">
    <property type="entry name" value="tRNA-binding arm"/>
    <property type="match status" value="1"/>
</dbReference>
<keyword evidence="18" id="KW-1185">Reference proteome</keyword>
<feature type="binding site" evidence="12">
    <location>
        <begin position="231"/>
        <end position="233"/>
    </location>
    <ligand>
        <name>L-serine</name>
        <dbReference type="ChEBI" id="CHEBI:33384"/>
    </ligand>
</feature>
<feature type="binding site" evidence="12 14">
    <location>
        <begin position="349"/>
        <end position="352"/>
    </location>
    <ligand>
        <name>ATP</name>
        <dbReference type="ChEBI" id="CHEBI:30616"/>
    </ligand>
</feature>
<feature type="binding site" evidence="13">
    <location>
        <position position="262"/>
    </location>
    <ligand>
        <name>L-serine</name>
        <dbReference type="ChEBI" id="CHEBI:33384"/>
    </ligand>
</feature>
<evidence type="ECO:0000256" key="1">
    <source>
        <dbReference type="ARBA" id="ARBA00004496"/>
    </source>
</evidence>
<dbReference type="GO" id="GO:0005524">
    <property type="term" value="F:ATP binding"/>
    <property type="evidence" value="ECO:0007669"/>
    <property type="project" value="UniProtKB-UniRule"/>
</dbReference>
<comment type="domain">
    <text evidence="12">Consists of two distinct domains, a catalytic core and a N-terminal extension that is involved in tRNA binding.</text>
</comment>
<dbReference type="Pfam" id="PF00587">
    <property type="entry name" value="tRNA-synt_2b"/>
    <property type="match status" value="1"/>
</dbReference>
<dbReference type="Proteomes" id="UP000494216">
    <property type="component" value="Unassembled WGS sequence"/>
</dbReference>
<keyword evidence="4 12" id="KW-0963">Cytoplasm</keyword>
<dbReference type="Gene3D" id="3.30.930.10">
    <property type="entry name" value="Bira Bifunctional Protein, Domain 2"/>
    <property type="match status" value="1"/>
</dbReference>
<evidence type="ECO:0000259" key="16">
    <source>
        <dbReference type="PROSITE" id="PS50862"/>
    </source>
</evidence>
<comment type="subunit">
    <text evidence="12">Homodimer. The tRNA molecule binds across the dimer.</text>
</comment>
<evidence type="ECO:0000256" key="9">
    <source>
        <dbReference type="ARBA" id="ARBA00023146"/>
    </source>
</evidence>
<dbReference type="NCBIfam" id="TIGR00414">
    <property type="entry name" value="serS"/>
    <property type="match status" value="1"/>
</dbReference>
<comment type="similarity">
    <text evidence="3 12">Belongs to the class-II aminoacyl-tRNA synthetase family. Type-1 seryl-tRNA synthetase subfamily.</text>
</comment>
<dbReference type="GO" id="GO:0006434">
    <property type="term" value="P:seryl-tRNA aminoacylation"/>
    <property type="evidence" value="ECO:0007669"/>
    <property type="project" value="UniProtKB-UniRule"/>
</dbReference>
<feature type="coiled-coil region" evidence="15">
    <location>
        <begin position="75"/>
        <end position="102"/>
    </location>
</feature>
<dbReference type="PANTHER" id="PTHR43697">
    <property type="entry name" value="SERYL-TRNA SYNTHETASE"/>
    <property type="match status" value="1"/>
</dbReference>
<accession>A0A8S0X379</accession>
<dbReference type="EC" id="6.1.1.11" evidence="12"/>
<protein>
    <recommendedName>
        <fullName evidence="12">Serine--tRNA ligase</fullName>
        <ecNumber evidence="12">6.1.1.11</ecNumber>
    </recommendedName>
    <alternativeName>
        <fullName evidence="12">Seryl-tRNA synthetase</fullName>
        <shortName evidence="12">SerRS</shortName>
    </alternativeName>
    <alternativeName>
        <fullName evidence="12">Seryl-tRNA(Ser/Sec) synthetase</fullName>
    </alternativeName>
</protein>
<evidence type="ECO:0000256" key="8">
    <source>
        <dbReference type="ARBA" id="ARBA00022917"/>
    </source>
</evidence>
<evidence type="ECO:0000313" key="18">
    <source>
        <dbReference type="Proteomes" id="UP000494216"/>
    </source>
</evidence>
<evidence type="ECO:0000256" key="10">
    <source>
        <dbReference type="ARBA" id="ARBA00047929"/>
    </source>
</evidence>
<comment type="pathway">
    <text evidence="2 12">Aminoacyl-tRNA biosynthesis; selenocysteinyl-tRNA(Sec) biosynthesis; L-seryl-tRNA(Sec) from L-serine and tRNA(Sec): step 1/1.</text>
</comment>
<dbReference type="PROSITE" id="PS50862">
    <property type="entry name" value="AA_TRNA_LIGASE_II"/>
    <property type="match status" value="1"/>
</dbReference>
<comment type="function">
    <text evidence="12">Catalyzes the attachment of serine to tRNA(Ser). Is also able to aminoacylate tRNA(Sec) with serine, to form the misacylated tRNA L-seryl-tRNA(Sec), which will be further converted into selenocysteinyl-tRNA(Sec).</text>
</comment>
<dbReference type="AlphaFoldDB" id="A0A8S0X379"/>
<gene>
    <name evidence="12 17" type="primary">serS</name>
    <name evidence="17" type="ORF">METHB2_700009</name>
</gene>
<dbReference type="InterPro" id="IPR042103">
    <property type="entry name" value="SerRS_1_N_sf"/>
</dbReference>
<feature type="binding site" evidence="13">
    <location>
        <position position="383"/>
    </location>
    <ligand>
        <name>L-serine</name>
        <dbReference type="ChEBI" id="CHEBI:33384"/>
    </ligand>
</feature>
<comment type="catalytic activity">
    <reaction evidence="10 12">
        <text>tRNA(Sec) + L-serine + ATP = L-seryl-tRNA(Sec) + AMP + diphosphate + H(+)</text>
        <dbReference type="Rhea" id="RHEA:42580"/>
        <dbReference type="Rhea" id="RHEA-COMP:9742"/>
        <dbReference type="Rhea" id="RHEA-COMP:10128"/>
        <dbReference type="ChEBI" id="CHEBI:15378"/>
        <dbReference type="ChEBI" id="CHEBI:30616"/>
        <dbReference type="ChEBI" id="CHEBI:33019"/>
        <dbReference type="ChEBI" id="CHEBI:33384"/>
        <dbReference type="ChEBI" id="CHEBI:78442"/>
        <dbReference type="ChEBI" id="CHEBI:78533"/>
        <dbReference type="ChEBI" id="CHEBI:456215"/>
        <dbReference type="EC" id="6.1.1.11"/>
    </reaction>
</comment>
<dbReference type="RefSeq" id="WP_174627280.1">
    <property type="nucleotide sequence ID" value="NZ_CADCXN010000103.1"/>
</dbReference>
<dbReference type="InterPro" id="IPR006195">
    <property type="entry name" value="aa-tRNA-synth_II"/>
</dbReference>
<evidence type="ECO:0000256" key="5">
    <source>
        <dbReference type="ARBA" id="ARBA00022598"/>
    </source>
</evidence>
<dbReference type="InterPro" id="IPR002317">
    <property type="entry name" value="Ser-tRNA-ligase_type_1"/>
</dbReference>
<keyword evidence="15" id="KW-0175">Coiled coil</keyword>
<evidence type="ECO:0000256" key="3">
    <source>
        <dbReference type="ARBA" id="ARBA00010728"/>
    </source>
</evidence>
<feature type="binding site" evidence="13">
    <location>
        <position position="231"/>
    </location>
    <ligand>
        <name>L-serine</name>
        <dbReference type="ChEBI" id="CHEBI:33384"/>
    </ligand>
</feature>
<name>A0A8S0X379_9GAMM</name>
<dbReference type="GO" id="GO:0005737">
    <property type="term" value="C:cytoplasm"/>
    <property type="evidence" value="ECO:0007669"/>
    <property type="project" value="UniProtKB-SubCell"/>
</dbReference>
<comment type="catalytic activity">
    <reaction evidence="11 12">
        <text>tRNA(Ser) + L-serine + ATP = L-seryl-tRNA(Ser) + AMP + diphosphate + H(+)</text>
        <dbReference type="Rhea" id="RHEA:12292"/>
        <dbReference type="Rhea" id="RHEA-COMP:9669"/>
        <dbReference type="Rhea" id="RHEA-COMP:9703"/>
        <dbReference type="ChEBI" id="CHEBI:15378"/>
        <dbReference type="ChEBI" id="CHEBI:30616"/>
        <dbReference type="ChEBI" id="CHEBI:33019"/>
        <dbReference type="ChEBI" id="CHEBI:33384"/>
        <dbReference type="ChEBI" id="CHEBI:78442"/>
        <dbReference type="ChEBI" id="CHEBI:78533"/>
        <dbReference type="ChEBI" id="CHEBI:456215"/>
        <dbReference type="EC" id="6.1.1.11"/>
    </reaction>
</comment>
<comment type="caution">
    <text evidence="12">Lacks conserved residue(s) required for the propagation of feature annotation.</text>
</comment>
<evidence type="ECO:0000256" key="14">
    <source>
        <dbReference type="PIRSR" id="PIRSR001529-2"/>
    </source>
</evidence>
<dbReference type="InterPro" id="IPR033729">
    <property type="entry name" value="SerRS_core"/>
</dbReference>
<dbReference type="PRINTS" id="PR00981">
    <property type="entry name" value="TRNASYNTHSER"/>
</dbReference>
<dbReference type="Pfam" id="PF02403">
    <property type="entry name" value="Seryl_tRNA_N"/>
    <property type="match status" value="1"/>
</dbReference>
<evidence type="ECO:0000256" key="2">
    <source>
        <dbReference type="ARBA" id="ARBA00005045"/>
    </source>
</evidence>
<sequence>MLDPRLFRADPDFIRKQLSRRSFDFNSRYYAELEARRKDIQVKTQDLQNERNKRSKLIGQAKAKGEDIQPLLDQVQHMANQLKEAEMELSEIQAKMTGLMEGIPNILDGSVPDGKNEEANIEISRWGESPAFDFEAKDHVDLGARNKRMDFELGAKIAGARFIVLNGALARLQRALIQLMLDTHVSEHGYSETYVPFLVNADSLRGTGQLPKFEADLFKANEDPALYLIPTAEVPVTNMVRDVIIDAKDLPLKLVCHSPCFRSEAGAYGRDMRGMIRQHQFEKVELVQIVRPEESGRAHEELTEHAEVILKKLKLPYRKMLLCAGDTGFSSSKTYDLEVWLPGQGAYREISSCSNFKDFQARRLQARWRNPETGKPELVHTLNGSGLAAGRTLIAVMENYQDAQGQIHIPEALISYMGGIEVIE</sequence>
<dbReference type="InterPro" id="IPR010978">
    <property type="entry name" value="tRNA-bd_arm"/>
</dbReference>
<organism evidence="17 18">
    <name type="scientific">Candidatus Methylobacter favarea</name>
    <dbReference type="NCBI Taxonomy" id="2707345"/>
    <lineage>
        <taxon>Bacteria</taxon>
        <taxon>Pseudomonadati</taxon>
        <taxon>Pseudomonadota</taxon>
        <taxon>Gammaproteobacteria</taxon>
        <taxon>Methylococcales</taxon>
        <taxon>Methylococcaceae</taxon>
        <taxon>Methylobacter</taxon>
    </lineage>
</organism>
<keyword evidence="8 12" id="KW-0648">Protein biosynthesis</keyword>
<dbReference type="SUPFAM" id="SSF55681">
    <property type="entry name" value="Class II aaRS and biotin synthetases"/>
    <property type="match status" value="1"/>
</dbReference>
<reference evidence="17 18" key="1">
    <citation type="submission" date="2020-02" db="EMBL/GenBank/DDBJ databases">
        <authorList>
            <person name="Hogendoorn C."/>
        </authorList>
    </citation>
    <scope>NUCLEOTIDE SEQUENCE [LARGE SCALE GENOMIC DNA]</scope>
    <source>
        <strain evidence="17">METHB21</strain>
    </source>
</reference>
<evidence type="ECO:0000256" key="4">
    <source>
        <dbReference type="ARBA" id="ARBA00022490"/>
    </source>
</evidence>
<dbReference type="PIRSF" id="PIRSF001529">
    <property type="entry name" value="Ser-tRNA-synth_IIa"/>
    <property type="match status" value="1"/>
</dbReference>